<dbReference type="Gene3D" id="1.20.5.3310">
    <property type="match status" value="1"/>
</dbReference>
<keyword evidence="3 9" id="KW-0812">Transmembrane</keyword>
<dbReference type="EMBL" id="QBML01000015">
    <property type="protein sequence ID" value="PZO40070.1"/>
    <property type="molecule type" value="Genomic_DNA"/>
</dbReference>
<evidence type="ECO:0000256" key="4">
    <source>
        <dbReference type="ARBA" id="ARBA00022927"/>
    </source>
</evidence>
<comment type="similarity">
    <text evidence="9">Belongs to the TatA/E family.</text>
</comment>
<keyword evidence="7 9" id="KW-0472">Membrane</keyword>
<evidence type="ECO:0000313" key="10">
    <source>
        <dbReference type="EMBL" id="PZO40070.1"/>
    </source>
</evidence>
<dbReference type="GO" id="GO:0008320">
    <property type="term" value="F:protein transmembrane transporter activity"/>
    <property type="evidence" value="ECO:0007669"/>
    <property type="project" value="UniProtKB-UniRule"/>
</dbReference>
<dbReference type="NCBIfam" id="NF011429">
    <property type="entry name" value="PRK14857.1"/>
    <property type="match status" value="1"/>
</dbReference>
<comment type="subcellular location">
    <subcellularLocation>
        <location evidence="9">Cell membrane</location>
        <topology evidence="9">Single-pass membrane protein</topology>
    </subcellularLocation>
    <subcellularLocation>
        <location evidence="1">Membrane</location>
        <topology evidence="1">Single-pass membrane protein</topology>
    </subcellularLocation>
</comment>
<dbReference type="PANTHER" id="PTHR33162">
    <property type="entry name" value="SEC-INDEPENDENT PROTEIN TRANSLOCASE PROTEIN TATA, CHLOROPLASTIC"/>
    <property type="match status" value="1"/>
</dbReference>
<evidence type="ECO:0000313" key="11">
    <source>
        <dbReference type="Proteomes" id="UP000249467"/>
    </source>
</evidence>
<dbReference type="InterPro" id="IPR006312">
    <property type="entry name" value="TatA/E"/>
</dbReference>
<gene>
    <name evidence="9" type="primary">tatA</name>
    <name evidence="10" type="ORF">DCF19_12860</name>
</gene>
<comment type="subunit">
    <text evidence="9">Forms a complex with TatC.</text>
</comment>
<protein>
    <recommendedName>
        <fullName evidence="9">Sec-independent protein translocase protein TatA</fullName>
    </recommendedName>
</protein>
<dbReference type="GO" id="GO:0006886">
    <property type="term" value="P:intracellular protein transport"/>
    <property type="evidence" value="ECO:0007669"/>
    <property type="project" value="UniProtKB-ARBA"/>
</dbReference>
<dbReference type="HAMAP" id="MF_00236">
    <property type="entry name" value="TatA_E"/>
    <property type="match status" value="1"/>
</dbReference>
<evidence type="ECO:0000256" key="3">
    <source>
        <dbReference type="ARBA" id="ARBA00022692"/>
    </source>
</evidence>
<dbReference type="GO" id="GO:0043953">
    <property type="term" value="P:protein transport by the Tat complex"/>
    <property type="evidence" value="ECO:0007669"/>
    <property type="project" value="UniProtKB-UniRule"/>
</dbReference>
<keyword evidence="6 9" id="KW-0811">Translocation</keyword>
<dbReference type="AlphaFoldDB" id="A0A2W4W6Q1"/>
<comment type="function">
    <text evidence="8">Part of the twin-arginine translocation (Tat) system that transports large folded proteins containing a characteristic twin-arginine motif in their signal peptide across the thylakoid membrane. Involved in delta pH-dependent protein transport required for chloroplast development, especially thylakoid membrane formation. TATC and TATB mediate precursor recognition, whereas TATA facilitates translocation.</text>
</comment>
<dbReference type="Proteomes" id="UP000249467">
    <property type="component" value="Unassembled WGS sequence"/>
</dbReference>
<comment type="function">
    <text evidence="9">Part of the twin-arginine translocation (Tat) system that transports large folded proteins containing a characteristic twin-arginine motif in their signal peptide across membranes. TatA could form the protein-conducting channel of the Tat system.</text>
</comment>
<name>A0A2W4W6Q1_9CYAN</name>
<dbReference type="GO" id="GO:0033281">
    <property type="term" value="C:TAT protein transport complex"/>
    <property type="evidence" value="ECO:0007669"/>
    <property type="project" value="UniProtKB-UniRule"/>
</dbReference>
<keyword evidence="4 9" id="KW-0653">Protein transport</keyword>
<evidence type="ECO:0000256" key="7">
    <source>
        <dbReference type="ARBA" id="ARBA00023136"/>
    </source>
</evidence>
<proteinExistence type="inferred from homology"/>
<dbReference type="NCBIfam" id="NF011430">
    <property type="entry name" value="PRK14861.1"/>
    <property type="match status" value="1"/>
</dbReference>
<reference evidence="10 11" key="2">
    <citation type="submission" date="2018-06" db="EMBL/GenBank/DDBJ databases">
        <title>Metagenomic assembly of (sub)arctic Cyanobacteria and their associated microbiome from non-axenic cultures.</title>
        <authorList>
            <person name="Baurain D."/>
        </authorList>
    </citation>
    <scope>NUCLEOTIDE SEQUENCE [LARGE SCALE GENOMIC DNA]</scope>
    <source>
        <strain evidence="10">ULC066bin1</strain>
    </source>
</reference>
<dbReference type="NCBIfam" id="TIGR01411">
    <property type="entry name" value="tatAE"/>
    <property type="match status" value="1"/>
</dbReference>
<dbReference type="PANTHER" id="PTHR33162:SF11">
    <property type="entry name" value="SEC-INDEPENDENT PROTEIN TRANSLOCASE PROTEIN TATA_B_E-RELATED"/>
    <property type="match status" value="1"/>
</dbReference>
<evidence type="ECO:0000256" key="1">
    <source>
        <dbReference type="ARBA" id="ARBA00004167"/>
    </source>
</evidence>
<evidence type="ECO:0000256" key="6">
    <source>
        <dbReference type="ARBA" id="ARBA00023010"/>
    </source>
</evidence>
<feature type="transmembrane region" description="Helical" evidence="9">
    <location>
        <begin position="6"/>
        <end position="24"/>
    </location>
</feature>
<dbReference type="PRINTS" id="PR01506">
    <property type="entry name" value="TATBPROTEIN"/>
</dbReference>
<keyword evidence="5 9" id="KW-1133">Transmembrane helix</keyword>
<keyword evidence="2 9" id="KW-0813">Transport</keyword>
<reference evidence="10 11" key="1">
    <citation type="submission" date="2018-04" db="EMBL/GenBank/DDBJ databases">
        <authorList>
            <person name="Go L.Y."/>
            <person name="Mitchell J.A."/>
        </authorList>
    </citation>
    <scope>NUCLEOTIDE SEQUENCE [LARGE SCALE GENOMIC DNA]</scope>
    <source>
        <strain evidence="10">ULC066bin1</strain>
    </source>
</reference>
<organism evidence="10 11">
    <name type="scientific">Pseudanabaena frigida</name>
    <dbReference type="NCBI Taxonomy" id="945775"/>
    <lineage>
        <taxon>Bacteria</taxon>
        <taxon>Bacillati</taxon>
        <taxon>Cyanobacteriota</taxon>
        <taxon>Cyanophyceae</taxon>
        <taxon>Pseudanabaenales</taxon>
        <taxon>Pseudanabaenaceae</taxon>
        <taxon>Pseudanabaena</taxon>
    </lineage>
</organism>
<keyword evidence="9" id="KW-1003">Cell membrane</keyword>
<dbReference type="Pfam" id="PF02416">
    <property type="entry name" value="TatA_B_E"/>
    <property type="match status" value="1"/>
</dbReference>
<accession>A0A2W4W6Q1</accession>
<evidence type="ECO:0000256" key="5">
    <source>
        <dbReference type="ARBA" id="ARBA00022989"/>
    </source>
</evidence>
<dbReference type="InterPro" id="IPR003369">
    <property type="entry name" value="TatA/B/E"/>
</dbReference>
<sequence>MNIFGIGLPEMILIMLVALLIFGPKKLPEIGRSMGKAIKGFQDASREFESEFKREADLLEQPTPVAAKAPAPEPVSLPEPEQVTAEVISTPELTPVVASLEEVKELTTAKDA</sequence>
<evidence type="ECO:0000256" key="8">
    <source>
        <dbReference type="ARBA" id="ARBA00025340"/>
    </source>
</evidence>
<comment type="caution">
    <text evidence="10">The sequence shown here is derived from an EMBL/GenBank/DDBJ whole genome shotgun (WGS) entry which is preliminary data.</text>
</comment>
<evidence type="ECO:0000256" key="9">
    <source>
        <dbReference type="HAMAP-Rule" id="MF_00236"/>
    </source>
</evidence>
<evidence type="ECO:0000256" key="2">
    <source>
        <dbReference type="ARBA" id="ARBA00022448"/>
    </source>
</evidence>